<dbReference type="RefSeq" id="WP_014008582.1">
    <property type="nucleotide sequence ID" value="NC_015859.1"/>
</dbReference>
<proteinExistence type="predicted"/>
<dbReference type="SUPFAM" id="SSF103473">
    <property type="entry name" value="MFS general substrate transporter"/>
    <property type="match status" value="1"/>
</dbReference>
<dbReference type="InterPro" id="IPR036259">
    <property type="entry name" value="MFS_trans_sf"/>
</dbReference>
<evidence type="ECO:0000313" key="10">
    <source>
        <dbReference type="EMBL" id="AEK35388.1"/>
    </source>
</evidence>
<dbReference type="GO" id="GO:0022857">
    <property type="term" value="F:transmembrane transporter activity"/>
    <property type="evidence" value="ECO:0007669"/>
    <property type="project" value="InterPro"/>
</dbReference>
<comment type="subcellular location">
    <subcellularLocation>
        <location evidence="1">Cell membrane</location>
        <topology evidence="1">Multi-pass membrane protein</topology>
    </subcellularLocation>
</comment>
<dbReference type="PANTHER" id="PTHR23517">
    <property type="entry name" value="RESISTANCE PROTEIN MDTM, PUTATIVE-RELATED-RELATED"/>
    <property type="match status" value="1"/>
</dbReference>
<feature type="transmembrane region" description="Helical" evidence="8">
    <location>
        <begin position="98"/>
        <end position="121"/>
    </location>
</feature>
<dbReference type="GO" id="GO:0005886">
    <property type="term" value="C:plasma membrane"/>
    <property type="evidence" value="ECO:0007669"/>
    <property type="project" value="UniProtKB-SubCell"/>
</dbReference>
<dbReference type="Gene3D" id="1.20.1250.20">
    <property type="entry name" value="MFS general substrate transporter like domains"/>
    <property type="match status" value="1"/>
</dbReference>
<evidence type="ECO:0000259" key="9">
    <source>
        <dbReference type="PROSITE" id="PS50850"/>
    </source>
</evidence>
<evidence type="ECO:0000256" key="2">
    <source>
        <dbReference type="ARBA" id="ARBA00022448"/>
    </source>
</evidence>
<feature type="transmembrane region" description="Helical" evidence="8">
    <location>
        <begin position="404"/>
        <end position="424"/>
    </location>
</feature>
<dbReference type="KEGG" id="cva:CVAR_0043"/>
<evidence type="ECO:0000256" key="7">
    <source>
        <dbReference type="SAM" id="MobiDB-lite"/>
    </source>
</evidence>
<reference evidence="10 11" key="1">
    <citation type="journal article" date="2011" name="BMC Genomics">
        <title>Complete genome sequence of Corynebacterium variabile DSM 44702 isolated from the surface of smear-ripened cheeses and insights into cheese ripening and flavor generation.</title>
        <authorList>
            <person name="Schroeder J."/>
            <person name="Maus I."/>
            <person name="Trost E."/>
            <person name="Tauch A."/>
        </authorList>
    </citation>
    <scope>NUCLEOTIDE SEQUENCE [LARGE SCALE GENOMIC DNA]</scope>
    <source>
        <strain evidence="11">DSM 44702 / JCM 12073 / NCIMB 30131</strain>
    </source>
</reference>
<keyword evidence="5 8" id="KW-1133">Transmembrane helix</keyword>
<organism evidence="10 11">
    <name type="scientific">Corynebacterium variabile (strain DSM 44702 / CIP 107183 / JCM 12073 / NCIMB 30131)</name>
    <name type="common">Corynebacterium mooreparkense</name>
    <dbReference type="NCBI Taxonomy" id="858619"/>
    <lineage>
        <taxon>Bacteria</taxon>
        <taxon>Bacillati</taxon>
        <taxon>Actinomycetota</taxon>
        <taxon>Actinomycetes</taxon>
        <taxon>Mycobacteriales</taxon>
        <taxon>Corynebacteriaceae</taxon>
        <taxon>Corynebacterium</taxon>
    </lineage>
</organism>
<feature type="transmembrane region" description="Helical" evidence="8">
    <location>
        <begin position="244"/>
        <end position="265"/>
    </location>
</feature>
<keyword evidence="6 8" id="KW-0472">Membrane</keyword>
<evidence type="ECO:0000256" key="6">
    <source>
        <dbReference type="ARBA" id="ARBA00023136"/>
    </source>
</evidence>
<keyword evidence="3" id="KW-1003">Cell membrane</keyword>
<dbReference type="EMBL" id="CP002917">
    <property type="protein sequence ID" value="AEK35388.1"/>
    <property type="molecule type" value="Genomic_DNA"/>
</dbReference>
<keyword evidence="4 8" id="KW-0812">Transmembrane</keyword>
<dbReference type="PROSITE" id="PS50850">
    <property type="entry name" value="MFS"/>
    <property type="match status" value="1"/>
</dbReference>
<feature type="transmembrane region" description="Helical" evidence="8">
    <location>
        <begin position="373"/>
        <end position="398"/>
    </location>
</feature>
<feature type="transmembrane region" description="Helical" evidence="8">
    <location>
        <begin position="127"/>
        <end position="151"/>
    </location>
</feature>
<keyword evidence="2" id="KW-0813">Transport</keyword>
<sequence>MSHSPRDHHPHAGPTTGAETPGARTTSSTTVAPWLRVALGMFAICFGANLFAPLLPVMREVHDLSQAQVNFLLAIYIVGLVPALLIGGPASDRRGRRAVVRPALIFSIIGTLVTLTAHFFAEPVSPLILVAGRMLTGAAVGLVLAAGASWLKEVTPPEDGAGTAARRATVATSAGFGIGPLVTGPVAEWLPGPDTTGLALHLVMILVLTPLVWTTPAPPRPAHTPQTHRHRTPLIPPSARSRHFLFAVASWAPWAFGCATTSFAALAPVAGESIGPVVAYTGLIAGITMLTGAVIQPRIGRHADLGASPHPAVLGLATATVGMLLAIAVTAAAPGASAAWLMVPTAMVLGTAYGIMMVSGLREVQRIAPRDELGALTGVFYSLTYIGFFAPFVISLIAPHTGHIPVFIVGAVVTVVSVPLVLSVTRRG</sequence>
<evidence type="ECO:0000256" key="5">
    <source>
        <dbReference type="ARBA" id="ARBA00022989"/>
    </source>
</evidence>
<feature type="transmembrane region" description="Helical" evidence="8">
    <location>
        <begin position="277"/>
        <end position="300"/>
    </location>
</feature>
<name>G0H9S6_CORVD</name>
<dbReference type="Proteomes" id="UP000006659">
    <property type="component" value="Chromosome"/>
</dbReference>
<dbReference type="InterPro" id="IPR050171">
    <property type="entry name" value="MFS_Transporters"/>
</dbReference>
<dbReference type="eggNOG" id="COG0477">
    <property type="taxonomic scope" value="Bacteria"/>
</dbReference>
<evidence type="ECO:0000313" key="11">
    <source>
        <dbReference type="Proteomes" id="UP000006659"/>
    </source>
</evidence>
<dbReference type="AlphaFoldDB" id="G0H9S6"/>
<dbReference type="HOGENOM" id="CLU_038683_1_0_11"/>
<feature type="domain" description="Major facilitator superfamily (MFS) profile" evidence="9">
    <location>
        <begin position="33"/>
        <end position="428"/>
    </location>
</feature>
<accession>G0H9S6</accession>
<evidence type="ECO:0000256" key="8">
    <source>
        <dbReference type="SAM" id="Phobius"/>
    </source>
</evidence>
<evidence type="ECO:0000256" key="1">
    <source>
        <dbReference type="ARBA" id="ARBA00004651"/>
    </source>
</evidence>
<dbReference type="Pfam" id="PF07690">
    <property type="entry name" value="MFS_1"/>
    <property type="match status" value="1"/>
</dbReference>
<evidence type="ECO:0000256" key="4">
    <source>
        <dbReference type="ARBA" id="ARBA00022692"/>
    </source>
</evidence>
<feature type="transmembrane region" description="Helical" evidence="8">
    <location>
        <begin position="339"/>
        <end position="361"/>
    </location>
</feature>
<feature type="transmembrane region" description="Helical" evidence="8">
    <location>
        <begin position="34"/>
        <end position="55"/>
    </location>
</feature>
<feature type="transmembrane region" description="Helical" evidence="8">
    <location>
        <begin position="67"/>
        <end position="86"/>
    </location>
</feature>
<dbReference type="InterPro" id="IPR011701">
    <property type="entry name" value="MFS"/>
</dbReference>
<feature type="region of interest" description="Disordered" evidence="7">
    <location>
        <begin position="1"/>
        <end position="26"/>
    </location>
</feature>
<dbReference type="InterPro" id="IPR020846">
    <property type="entry name" value="MFS_dom"/>
</dbReference>
<gene>
    <name evidence="10" type="ordered locus">CVAR_0043</name>
</gene>
<feature type="transmembrane region" description="Helical" evidence="8">
    <location>
        <begin position="312"/>
        <end position="333"/>
    </location>
</feature>
<protein>
    <submittedName>
        <fullName evidence="10">Major facilitator superfamily permease</fullName>
    </submittedName>
</protein>
<evidence type="ECO:0000256" key="3">
    <source>
        <dbReference type="ARBA" id="ARBA00022475"/>
    </source>
</evidence>